<keyword evidence="1" id="KW-0472">Membrane</keyword>
<proteinExistence type="predicted"/>
<reference evidence="4" key="3">
    <citation type="submission" date="2015-06" db="UniProtKB">
        <authorList>
            <consortium name="EnsemblMetazoa"/>
        </authorList>
    </citation>
    <scope>IDENTIFICATION</scope>
</reference>
<evidence type="ECO:0000313" key="4">
    <source>
        <dbReference type="EnsemblMetazoa" id="CapteP202474"/>
    </source>
</evidence>
<sequence length="133" mass="15344">MHFWCGFLVTLSSAIFFAAAWTEPKQKGDWKRIMLTYLEDPNEEISLNNREETASTPSLIYLLIALALLTLHPLRRREDNNQEKCPSFHKAALSDLQFTVLPIFIRRLASSAWKKAPLFPRSFWAQGDNDCSK</sequence>
<organism evidence="3">
    <name type="scientific">Capitella teleta</name>
    <name type="common">Polychaete worm</name>
    <dbReference type="NCBI Taxonomy" id="283909"/>
    <lineage>
        <taxon>Eukaryota</taxon>
        <taxon>Metazoa</taxon>
        <taxon>Spiralia</taxon>
        <taxon>Lophotrochozoa</taxon>
        <taxon>Annelida</taxon>
        <taxon>Polychaeta</taxon>
        <taxon>Sedentaria</taxon>
        <taxon>Scolecida</taxon>
        <taxon>Capitellidae</taxon>
        <taxon>Capitella</taxon>
    </lineage>
</organism>
<dbReference type="EMBL" id="AMQN01007647">
    <property type="status" value="NOT_ANNOTATED_CDS"/>
    <property type="molecule type" value="Genomic_DNA"/>
</dbReference>
<dbReference type="HOGENOM" id="CLU_1908666_0_0_1"/>
<keyword evidence="5" id="KW-1185">Reference proteome</keyword>
<evidence type="ECO:0000313" key="5">
    <source>
        <dbReference type="Proteomes" id="UP000014760"/>
    </source>
</evidence>
<evidence type="ECO:0000256" key="1">
    <source>
        <dbReference type="SAM" id="Phobius"/>
    </source>
</evidence>
<keyword evidence="1" id="KW-0812">Transmembrane</keyword>
<name>R7UIN3_CAPTE</name>
<keyword evidence="1" id="KW-1133">Transmembrane helix</keyword>
<dbReference type="EnsemblMetazoa" id="CapteT202474">
    <property type="protein sequence ID" value="CapteP202474"/>
    <property type="gene ID" value="CapteG202474"/>
</dbReference>
<feature type="signal peptide" evidence="2">
    <location>
        <begin position="1"/>
        <end position="20"/>
    </location>
</feature>
<reference evidence="5" key="1">
    <citation type="submission" date="2012-12" db="EMBL/GenBank/DDBJ databases">
        <authorList>
            <person name="Hellsten U."/>
            <person name="Grimwood J."/>
            <person name="Chapman J.A."/>
            <person name="Shapiro H."/>
            <person name="Aerts A."/>
            <person name="Otillar R.P."/>
            <person name="Terry A.Y."/>
            <person name="Boore J.L."/>
            <person name="Simakov O."/>
            <person name="Marletaz F."/>
            <person name="Cho S.-J."/>
            <person name="Edsinger-Gonzales E."/>
            <person name="Havlak P."/>
            <person name="Kuo D.-H."/>
            <person name="Larsson T."/>
            <person name="Lv J."/>
            <person name="Arendt D."/>
            <person name="Savage R."/>
            <person name="Osoegawa K."/>
            <person name="de Jong P."/>
            <person name="Lindberg D.R."/>
            <person name="Seaver E.C."/>
            <person name="Weisblat D.A."/>
            <person name="Putnam N.H."/>
            <person name="Grigoriev I.V."/>
            <person name="Rokhsar D.S."/>
        </authorList>
    </citation>
    <scope>NUCLEOTIDE SEQUENCE</scope>
    <source>
        <strain evidence="5">I ESC-2004</strain>
    </source>
</reference>
<gene>
    <name evidence="3" type="ORF">CAPTEDRAFT_202474</name>
</gene>
<reference evidence="3 5" key="2">
    <citation type="journal article" date="2013" name="Nature">
        <title>Insights into bilaterian evolution from three spiralian genomes.</title>
        <authorList>
            <person name="Simakov O."/>
            <person name="Marletaz F."/>
            <person name="Cho S.J."/>
            <person name="Edsinger-Gonzales E."/>
            <person name="Havlak P."/>
            <person name="Hellsten U."/>
            <person name="Kuo D.H."/>
            <person name="Larsson T."/>
            <person name="Lv J."/>
            <person name="Arendt D."/>
            <person name="Savage R."/>
            <person name="Osoegawa K."/>
            <person name="de Jong P."/>
            <person name="Grimwood J."/>
            <person name="Chapman J.A."/>
            <person name="Shapiro H."/>
            <person name="Aerts A."/>
            <person name="Otillar R.P."/>
            <person name="Terry A.Y."/>
            <person name="Boore J.L."/>
            <person name="Grigoriev I.V."/>
            <person name="Lindberg D.R."/>
            <person name="Seaver E.C."/>
            <person name="Weisblat D.A."/>
            <person name="Putnam N.H."/>
            <person name="Rokhsar D.S."/>
        </authorList>
    </citation>
    <scope>NUCLEOTIDE SEQUENCE</scope>
    <source>
        <strain evidence="3 5">I ESC-2004</strain>
    </source>
</reference>
<feature type="transmembrane region" description="Helical" evidence="1">
    <location>
        <begin position="58"/>
        <end position="74"/>
    </location>
</feature>
<accession>R7UIN3</accession>
<feature type="chain" id="PRO_5008788060" evidence="2">
    <location>
        <begin position="21"/>
        <end position="133"/>
    </location>
</feature>
<dbReference type="EMBL" id="KB301066">
    <property type="protein sequence ID" value="ELU05958.1"/>
    <property type="molecule type" value="Genomic_DNA"/>
</dbReference>
<dbReference type="AlphaFoldDB" id="R7UIN3"/>
<evidence type="ECO:0000313" key="3">
    <source>
        <dbReference type="EMBL" id="ELU05958.1"/>
    </source>
</evidence>
<protein>
    <submittedName>
        <fullName evidence="3 4">Uncharacterized protein</fullName>
    </submittedName>
</protein>
<keyword evidence="2" id="KW-0732">Signal</keyword>
<evidence type="ECO:0000256" key="2">
    <source>
        <dbReference type="SAM" id="SignalP"/>
    </source>
</evidence>
<dbReference type="Proteomes" id="UP000014760">
    <property type="component" value="Unassembled WGS sequence"/>
</dbReference>